<dbReference type="PROSITE" id="PS50103">
    <property type="entry name" value="ZF_C3H1"/>
    <property type="match status" value="1"/>
</dbReference>
<feature type="compositionally biased region" description="Basic and acidic residues" evidence="2">
    <location>
        <begin position="377"/>
        <end position="387"/>
    </location>
</feature>
<evidence type="ECO:0000313" key="4">
    <source>
        <dbReference type="EMBL" id="KAK2154744.1"/>
    </source>
</evidence>
<gene>
    <name evidence="4" type="ORF">LSH36_258g00009</name>
</gene>
<dbReference type="InterPro" id="IPR041677">
    <property type="entry name" value="DNA2/NAM7_AAA_11"/>
</dbReference>
<evidence type="ECO:0000256" key="2">
    <source>
        <dbReference type="SAM" id="MobiDB-lite"/>
    </source>
</evidence>
<dbReference type="Pfam" id="PF13086">
    <property type="entry name" value="AAA_11"/>
    <property type="match status" value="2"/>
</dbReference>
<feature type="region of interest" description="Disordered" evidence="2">
    <location>
        <begin position="356"/>
        <end position="387"/>
    </location>
</feature>
<reference evidence="4" key="1">
    <citation type="journal article" date="2023" name="Mol. Biol. Evol.">
        <title>Third-Generation Sequencing Reveals the Adaptive Role of the Epigenome in Three Deep-Sea Polychaetes.</title>
        <authorList>
            <person name="Perez M."/>
            <person name="Aroh O."/>
            <person name="Sun Y."/>
            <person name="Lan Y."/>
            <person name="Juniper S.K."/>
            <person name="Young C.R."/>
            <person name="Angers B."/>
            <person name="Qian P.Y."/>
        </authorList>
    </citation>
    <scope>NUCLEOTIDE SEQUENCE</scope>
    <source>
        <strain evidence="4">P08H-3</strain>
    </source>
</reference>
<dbReference type="InterPro" id="IPR036236">
    <property type="entry name" value="Znf_C2H2_sf"/>
</dbReference>
<keyword evidence="1" id="KW-0863">Zinc-finger</keyword>
<dbReference type="GO" id="GO:0035194">
    <property type="term" value="P:regulatory ncRNA-mediated post-transcriptional gene silencing"/>
    <property type="evidence" value="ECO:0007669"/>
    <property type="project" value="TreeGrafter"/>
</dbReference>
<feature type="region of interest" description="Disordered" evidence="2">
    <location>
        <begin position="285"/>
        <end position="335"/>
    </location>
</feature>
<dbReference type="SUPFAM" id="SSF52540">
    <property type="entry name" value="P-loop containing nucleoside triphosphate hydrolases"/>
    <property type="match status" value="1"/>
</dbReference>
<organism evidence="4 5">
    <name type="scientific">Paralvinella palmiformis</name>
    <dbReference type="NCBI Taxonomy" id="53620"/>
    <lineage>
        <taxon>Eukaryota</taxon>
        <taxon>Metazoa</taxon>
        <taxon>Spiralia</taxon>
        <taxon>Lophotrochozoa</taxon>
        <taxon>Annelida</taxon>
        <taxon>Polychaeta</taxon>
        <taxon>Sedentaria</taxon>
        <taxon>Canalipalpata</taxon>
        <taxon>Terebellida</taxon>
        <taxon>Terebelliformia</taxon>
        <taxon>Alvinellidae</taxon>
        <taxon>Paralvinella</taxon>
    </lineage>
</organism>
<keyword evidence="5" id="KW-1185">Reference proteome</keyword>
<dbReference type="Gene3D" id="3.30.160.60">
    <property type="entry name" value="Classic Zinc Finger"/>
    <property type="match status" value="1"/>
</dbReference>
<dbReference type="AlphaFoldDB" id="A0AAD9JK81"/>
<dbReference type="Gene3D" id="3.40.50.300">
    <property type="entry name" value="P-loop containing nucleotide triphosphate hydrolases"/>
    <property type="match status" value="1"/>
</dbReference>
<comment type="caution">
    <text evidence="4">The sequence shown here is derived from an EMBL/GenBank/DDBJ whole genome shotgun (WGS) entry which is preliminary data.</text>
</comment>
<dbReference type="Proteomes" id="UP001208570">
    <property type="component" value="Unassembled WGS sequence"/>
</dbReference>
<dbReference type="InterPro" id="IPR027417">
    <property type="entry name" value="P-loop_NTPase"/>
</dbReference>
<feature type="domain" description="C3H1-type" evidence="3">
    <location>
        <begin position="458"/>
        <end position="480"/>
    </location>
</feature>
<dbReference type="GO" id="GO:0004386">
    <property type="term" value="F:helicase activity"/>
    <property type="evidence" value="ECO:0007669"/>
    <property type="project" value="InterPro"/>
</dbReference>
<dbReference type="PANTHER" id="PTHR10887">
    <property type="entry name" value="DNA2/NAM7 HELICASE FAMILY"/>
    <property type="match status" value="1"/>
</dbReference>
<keyword evidence="1" id="KW-0862">Zinc</keyword>
<dbReference type="Pfam" id="PF12874">
    <property type="entry name" value="zf-met"/>
    <property type="match status" value="1"/>
</dbReference>
<accession>A0AAD9JK81</accession>
<evidence type="ECO:0000313" key="5">
    <source>
        <dbReference type="Proteomes" id="UP001208570"/>
    </source>
</evidence>
<dbReference type="GO" id="GO:0005829">
    <property type="term" value="C:cytosol"/>
    <property type="evidence" value="ECO:0007669"/>
    <property type="project" value="TreeGrafter"/>
</dbReference>
<dbReference type="EMBL" id="JAODUP010000258">
    <property type="protein sequence ID" value="KAK2154744.1"/>
    <property type="molecule type" value="Genomic_DNA"/>
</dbReference>
<evidence type="ECO:0000256" key="1">
    <source>
        <dbReference type="PROSITE-ProRule" id="PRU00723"/>
    </source>
</evidence>
<evidence type="ECO:0000259" key="3">
    <source>
        <dbReference type="PROSITE" id="PS50103"/>
    </source>
</evidence>
<feature type="compositionally biased region" description="Polar residues" evidence="2">
    <location>
        <begin position="295"/>
        <end position="318"/>
    </location>
</feature>
<sequence length="1280" mass="149191">MKGSAMDEYSFVNRKGQHSINVMVREELRRQTSRTCIDTWFIKEYRLHPDLASKFTTVKDEVRNISPFINDEFEINKIAELNLFVDLLRNPTSQPDRIFTLEFRINADVVDVRTRIENDIRDGAPYLSEFEMQKKTDLSLLQMVVTDKHLIEKRVLVRIERKSGQGSGFVSRDRDNSPDMNWLKDTNEIERRKKGIKWLKQKKKKIIIKRDNENLSRRQYEMETSVSIETPLKTKQGHERRINENRLKPERTDAMNSEIRSLSTSRCEQIKRTRRIRKRDELRTMTAPEPIFRQTAPTRTSNANRNDSSVTEVNPSETKNGEMREMDNTKSKLVPSERNNVVENKGESIGRWHQQINSRQEMGKPSKGTSHRAGNKTKPEERNEKTRWKQQLMPPGNITIVCGICWENGRSCSRSKTMPTYCAASKTPHIWERECICISHPGKEIIRQPPMNCSGYAMCWHTKRDGKCRYKKCRFAHSEVELVKSLDDIKKGNTFVRPKAPRLKTEEEERLKPSEPFQLPVPNDTVHCKICNVWCNSEVQLRIHCASKGHAENINNDKQHQWNFRYPPQDRHLDEYKLCPGFPSGTCNWSDCPQEYNMCPNAHSEEELDEWKRRRRHKWEKRRQAKMSNLYSYMDNLLEEIKTSECETSVAVEELRGINIECTEGLCRLSKHKDSTIIWKFRINAEGRRLQTVALLHQEDRRYFYFETNQVECEPYCQLLDGDRCKRCAKDYSVRVHFKSGIFGSFTQTVVFDFGCRPVIFRKVRIDIGSEQRLIRIDGSRKSLEFDRWTEANSTIIRFPRMIPMEYDEQEPLKKYKSPTSAHEIITQDMLCAPLNKENYIKKMHKLLELEELERSHLISRYCCGGVLHTVKYIEAGCLLNPPEGQMFAWLDLPETLNKDTPAGRLIIMASSTILLRGKITDRVVYEGLILTKEDFNFEGRTEDKLYICLSKSCIDTWKLKPDTEREIEMQFVINRLTFCKWHLILDELDSLDILYPKVNRVQSFGTTDYQLQERERHLNQQQERVVNSILNSEKVGNLPIIVYGPFGTGKTETLALAAKLLVKEKPEESRILICTHSNSAADLYIQKYFDPFVKDTSVGVLRLYQTERLLNTISDVIRPYCNLSQDQRHLLIPSADVIVQKHIIVSTFSAAFSLVKMKRLKGHFTHIIIDEAAQALQCEILIPLALATHQTCVVLAGDHKQMRQEVFSSVAKKEHLDRTTEDILKFISSVFYGGSESIIAANKWEDKPMGCSCLNFFMAHGQEKYDSERTSWYNEAEVD</sequence>
<dbReference type="InterPro" id="IPR000571">
    <property type="entry name" value="Znf_CCCH"/>
</dbReference>
<feature type="non-terminal residue" evidence="4">
    <location>
        <position position="1"/>
    </location>
</feature>
<feature type="zinc finger region" description="C3H1-type" evidence="1">
    <location>
        <begin position="458"/>
        <end position="480"/>
    </location>
</feature>
<feature type="compositionally biased region" description="Basic and acidic residues" evidence="2">
    <location>
        <begin position="319"/>
        <end position="330"/>
    </location>
</feature>
<dbReference type="InterPro" id="IPR013087">
    <property type="entry name" value="Znf_C2H2_type"/>
</dbReference>
<proteinExistence type="predicted"/>
<dbReference type="SUPFAM" id="SSF57667">
    <property type="entry name" value="beta-beta-alpha zinc fingers"/>
    <property type="match status" value="1"/>
</dbReference>
<dbReference type="InterPro" id="IPR045055">
    <property type="entry name" value="DNA2/NAM7-like"/>
</dbReference>
<protein>
    <recommendedName>
        <fullName evidence="3">C3H1-type domain-containing protein</fullName>
    </recommendedName>
</protein>
<name>A0AAD9JK81_9ANNE</name>
<dbReference type="GO" id="GO:0043186">
    <property type="term" value="C:P granule"/>
    <property type="evidence" value="ECO:0007669"/>
    <property type="project" value="TreeGrafter"/>
</dbReference>
<dbReference type="GO" id="GO:0008270">
    <property type="term" value="F:zinc ion binding"/>
    <property type="evidence" value="ECO:0007669"/>
    <property type="project" value="UniProtKB-KW"/>
</dbReference>
<keyword evidence="1" id="KW-0479">Metal-binding</keyword>
<dbReference type="PANTHER" id="PTHR10887:SF365">
    <property type="entry name" value="HELICASE WITH ZINC FINGER DOMAIN-RELATED"/>
    <property type="match status" value="1"/>
</dbReference>